<name>A0A7W9W5R3_ARMRO</name>
<gene>
    <name evidence="1" type="ORF">HNQ39_001083</name>
</gene>
<evidence type="ECO:0000313" key="1">
    <source>
        <dbReference type="EMBL" id="MBB6049321.1"/>
    </source>
</evidence>
<comment type="caution">
    <text evidence="1">The sequence shown here is derived from an EMBL/GenBank/DDBJ whole genome shotgun (WGS) entry which is preliminary data.</text>
</comment>
<keyword evidence="2" id="KW-1185">Reference proteome</keyword>
<dbReference type="RefSeq" id="WP_184192932.1">
    <property type="nucleotide sequence ID" value="NZ_JACHGW010000001.1"/>
</dbReference>
<accession>A0A7W9W5R3</accession>
<dbReference type="AlphaFoldDB" id="A0A7W9W5R3"/>
<dbReference type="EMBL" id="JACHGW010000001">
    <property type="protein sequence ID" value="MBB6049321.1"/>
    <property type="molecule type" value="Genomic_DNA"/>
</dbReference>
<protein>
    <recommendedName>
        <fullName evidence="3">DUF4123 domain-containing protein</fullName>
    </recommendedName>
</protein>
<evidence type="ECO:0008006" key="3">
    <source>
        <dbReference type="Google" id="ProtNLM"/>
    </source>
</evidence>
<sequence>MDERLVALKDPTLPVVRIEEIWQGIRTLDGPIAGAILLHPNCSPTLFWELFLHHPALAASNPSFSLLLLESESLTHQSAWTLHHLLRRPDIPASVLELLTHAEARKVAQEARHHQAFAGEVVAGWEAELLQLLASELHRDRRLVWLARVGALPEALNAALPYPIRPTPLPPRSPRGIPPYEDWEPRWQYNARLGQLVLEDGLALPERDQRHAILTFFACSDGELAPFLALAQVAARRLLTNATVAPVWYKRLGAALNHHLPTSALPRLTDDGNRWVRAVAQKRLADPKWRLF</sequence>
<organism evidence="1 2">
    <name type="scientific">Armatimonas rosea</name>
    <dbReference type="NCBI Taxonomy" id="685828"/>
    <lineage>
        <taxon>Bacteria</taxon>
        <taxon>Bacillati</taxon>
        <taxon>Armatimonadota</taxon>
        <taxon>Armatimonadia</taxon>
        <taxon>Armatimonadales</taxon>
        <taxon>Armatimonadaceae</taxon>
        <taxon>Armatimonas</taxon>
    </lineage>
</organism>
<dbReference type="Proteomes" id="UP000520814">
    <property type="component" value="Unassembled WGS sequence"/>
</dbReference>
<proteinExistence type="predicted"/>
<evidence type="ECO:0000313" key="2">
    <source>
        <dbReference type="Proteomes" id="UP000520814"/>
    </source>
</evidence>
<reference evidence="1 2" key="1">
    <citation type="submission" date="2020-08" db="EMBL/GenBank/DDBJ databases">
        <title>Genomic Encyclopedia of Type Strains, Phase IV (KMG-IV): sequencing the most valuable type-strain genomes for metagenomic binning, comparative biology and taxonomic classification.</title>
        <authorList>
            <person name="Goeker M."/>
        </authorList>
    </citation>
    <scope>NUCLEOTIDE SEQUENCE [LARGE SCALE GENOMIC DNA]</scope>
    <source>
        <strain evidence="1 2">DSM 23562</strain>
    </source>
</reference>